<dbReference type="AlphaFoldDB" id="A0A2P2R2Q3"/>
<evidence type="ECO:0000313" key="1">
    <source>
        <dbReference type="EMBL" id="MBX73549.1"/>
    </source>
</evidence>
<accession>A0A2P2R2Q3</accession>
<dbReference type="EMBL" id="GGEC01093065">
    <property type="protein sequence ID" value="MBX73549.1"/>
    <property type="molecule type" value="Transcribed_RNA"/>
</dbReference>
<reference evidence="1" key="1">
    <citation type="submission" date="2018-02" db="EMBL/GenBank/DDBJ databases">
        <title>Rhizophora mucronata_Transcriptome.</title>
        <authorList>
            <person name="Meera S.P."/>
            <person name="Sreeshan A."/>
            <person name="Augustine A."/>
        </authorList>
    </citation>
    <scope>NUCLEOTIDE SEQUENCE</scope>
    <source>
        <tissue evidence="1">Leaf</tissue>
    </source>
</reference>
<organism evidence="1">
    <name type="scientific">Rhizophora mucronata</name>
    <name type="common">Asiatic mangrove</name>
    <dbReference type="NCBI Taxonomy" id="61149"/>
    <lineage>
        <taxon>Eukaryota</taxon>
        <taxon>Viridiplantae</taxon>
        <taxon>Streptophyta</taxon>
        <taxon>Embryophyta</taxon>
        <taxon>Tracheophyta</taxon>
        <taxon>Spermatophyta</taxon>
        <taxon>Magnoliopsida</taxon>
        <taxon>eudicotyledons</taxon>
        <taxon>Gunneridae</taxon>
        <taxon>Pentapetalae</taxon>
        <taxon>rosids</taxon>
        <taxon>fabids</taxon>
        <taxon>Malpighiales</taxon>
        <taxon>Rhizophoraceae</taxon>
        <taxon>Rhizophora</taxon>
    </lineage>
</organism>
<name>A0A2P2R2Q3_RHIMU</name>
<protein>
    <submittedName>
        <fullName evidence="1">Uncharacterized protein</fullName>
    </submittedName>
</protein>
<proteinExistence type="predicted"/>
<sequence length="34" mass="4153">MHRDRTRKNQNTNNKKILIVSYSIEQMENCFVLQ</sequence>